<reference evidence="1" key="1">
    <citation type="submission" date="2014-09" db="EMBL/GenBank/DDBJ databases">
        <authorList>
            <person name="Magalhaes I.L.F."/>
            <person name="Oliveira U."/>
            <person name="Santos F.R."/>
            <person name="Vidigal T.H.D.A."/>
            <person name="Brescovit A.D."/>
            <person name="Santos A.J."/>
        </authorList>
    </citation>
    <scope>NUCLEOTIDE SEQUENCE</scope>
    <source>
        <tissue evidence="1">Shoot tissue taken approximately 20 cm above the soil surface</tissue>
    </source>
</reference>
<proteinExistence type="predicted"/>
<reference evidence="1" key="2">
    <citation type="journal article" date="2015" name="Data Brief">
        <title>Shoot transcriptome of the giant reed, Arundo donax.</title>
        <authorList>
            <person name="Barrero R.A."/>
            <person name="Guerrero F.D."/>
            <person name="Moolhuijzen P."/>
            <person name="Goolsby J.A."/>
            <person name="Tidwell J."/>
            <person name="Bellgard S.E."/>
            <person name="Bellgard M.I."/>
        </authorList>
    </citation>
    <scope>NUCLEOTIDE SEQUENCE</scope>
    <source>
        <tissue evidence="1">Shoot tissue taken approximately 20 cm above the soil surface</tissue>
    </source>
</reference>
<dbReference type="EMBL" id="GBRH01207744">
    <property type="protein sequence ID" value="JAD90151.1"/>
    <property type="molecule type" value="Transcribed_RNA"/>
</dbReference>
<evidence type="ECO:0000313" key="1">
    <source>
        <dbReference type="EMBL" id="JAD90151.1"/>
    </source>
</evidence>
<name>A0A0A9DQU6_ARUDO</name>
<organism evidence="1">
    <name type="scientific">Arundo donax</name>
    <name type="common">Giant reed</name>
    <name type="synonym">Donax arundinaceus</name>
    <dbReference type="NCBI Taxonomy" id="35708"/>
    <lineage>
        <taxon>Eukaryota</taxon>
        <taxon>Viridiplantae</taxon>
        <taxon>Streptophyta</taxon>
        <taxon>Embryophyta</taxon>
        <taxon>Tracheophyta</taxon>
        <taxon>Spermatophyta</taxon>
        <taxon>Magnoliopsida</taxon>
        <taxon>Liliopsida</taxon>
        <taxon>Poales</taxon>
        <taxon>Poaceae</taxon>
        <taxon>PACMAD clade</taxon>
        <taxon>Arundinoideae</taxon>
        <taxon>Arundineae</taxon>
        <taxon>Arundo</taxon>
    </lineage>
</organism>
<sequence>MMNINMSTQCMKNSMAQRLLGRNCKSLLFYDRRRPNPVRVLFILLQINPYLKKHCSVPFYPQINLIPPQRVMHLLKTIHH</sequence>
<dbReference type="AlphaFoldDB" id="A0A0A9DQU6"/>
<accession>A0A0A9DQU6</accession>
<protein>
    <submittedName>
        <fullName evidence="1">Uncharacterized protein</fullName>
    </submittedName>
</protein>